<dbReference type="PANTHER" id="PTHR30506:SF3">
    <property type="entry name" value="UPF0126 INNER MEMBRANE PROTEIN YADS-RELATED"/>
    <property type="match status" value="1"/>
</dbReference>
<organism evidence="9 10">
    <name type="scientific">Lutibacter aestuarii</name>
    <dbReference type="NCBI Taxonomy" id="861111"/>
    <lineage>
        <taxon>Bacteria</taxon>
        <taxon>Pseudomonadati</taxon>
        <taxon>Bacteroidota</taxon>
        <taxon>Flavobacteriia</taxon>
        <taxon>Flavobacteriales</taxon>
        <taxon>Flavobacteriaceae</taxon>
        <taxon>Lutibacter</taxon>
    </lineage>
</organism>
<dbReference type="PANTHER" id="PTHR30506">
    <property type="entry name" value="INNER MEMBRANE PROTEIN"/>
    <property type="match status" value="1"/>
</dbReference>
<feature type="transmembrane region" description="Helical" evidence="7">
    <location>
        <begin position="31"/>
        <end position="52"/>
    </location>
</feature>
<dbReference type="Proteomes" id="UP001597032">
    <property type="component" value="Unassembled WGS sequence"/>
</dbReference>
<evidence type="ECO:0000256" key="2">
    <source>
        <dbReference type="ARBA" id="ARBA00008193"/>
    </source>
</evidence>
<evidence type="ECO:0000313" key="10">
    <source>
        <dbReference type="Proteomes" id="UP001597032"/>
    </source>
</evidence>
<evidence type="ECO:0000256" key="5">
    <source>
        <dbReference type="ARBA" id="ARBA00022989"/>
    </source>
</evidence>
<evidence type="ECO:0000256" key="3">
    <source>
        <dbReference type="ARBA" id="ARBA00022475"/>
    </source>
</evidence>
<dbReference type="Pfam" id="PF03458">
    <property type="entry name" value="Gly_transporter"/>
    <property type="match status" value="2"/>
</dbReference>
<dbReference type="RefSeq" id="WP_298263157.1">
    <property type="nucleotide sequence ID" value="NZ_JBHTIC010000008.1"/>
</dbReference>
<comment type="similarity">
    <text evidence="2">Belongs to the UPF0126 family.</text>
</comment>
<evidence type="ECO:0000256" key="4">
    <source>
        <dbReference type="ARBA" id="ARBA00022692"/>
    </source>
</evidence>
<keyword evidence="4 7" id="KW-0812">Transmembrane</keyword>
<keyword evidence="10" id="KW-1185">Reference proteome</keyword>
<feature type="transmembrane region" description="Helical" evidence="7">
    <location>
        <begin position="149"/>
        <end position="167"/>
    </location>
</feature>
<comment type="subcellular location">
    <subcellularLocation>
        <location evidence="1">Cell membrane</location>
        <topology evidence="1">Multi-pass membrane protein</topology>
    </subcellularLocation>
</comment>
<protein>
    <submittedName>
        <fullName evidence="9">Trimeric intracellular cation channel family protein</fullName>
    </submittedName>
</protein>
<feature type="domain" description="Glycine transporter" evidence="8">
    <location>
        <begin position="6"/>
        <end position="80"/>
    </location>
</feature>
<feature type="domain" description="Glycine transporter" evidence="8">
    <location>
        <begin position="92"/>
        <end position="165"/>
    </location>
</feature>
<proteinExistence type="inferred from homology"/>
<feature type="transmembrane region" description="Helical" evidence="7">
    <location>
        <begin position="58"/>
        <end position="79"/>
    </location>
</feature>
<evidence type="ECO:0000256" key="1">
    <source>
        <dbReference type="ARBA" id="ARBA00004651"/>
    </source>
</evidence>
<evidence type="ECO:0000313" key="9">
    <source>
        <dbReference type="EMBL" id="MFD0762490.1"/>
    </source>
</evidence>
<evidence type="ECO:0000256" key="7">
    <source>
        <dbReference type="SAM" id="Phobius"/>
    </source>
</evidence>
<name>A0ABW2ZBR7_9FLAO</name>
<feature type="transmembrane region" description="Helical" evidence="7">
    <location>
        <begin position="91"/>
        <end position="110"/>
    </location>
</feature>
<evidence type="ECO:0000259" key="8">
    <source>
        <dbReference type="Pfam" id="PF03458"/>
    </source>
</evidence>
<dbReference type="EMBL" id="JBHTIC010000008">
    <property type="protein sequence ID" value="MFD0762490.1"/>
    <property type="molecule type" value="Genomic_DNA"/>
</dbReference>
<keyword evidence="6 7" id="KW-0472">Membrane</keyword>
<dbReference type="InterPro" id="IPR005115">
    <property type="entry name" value="Gly_transporter"/>
</dbReference>
<sequence>MTLFQIFDILGIFAFAISGSLVAMRKRMDPFGVFIIAFATSVGGGTLRDLLIGAQPVFWMKNTDVIFLIITAYFIAIFFRKKLKYLNKSLFLFDTIGLGLYTIMGTEIGLSNNFHPIIIVAIATMSASFGGVIRDILCNEIPVIFRKEIYATACVLGSITFLILHHLDFNETIIYISTSSIIITVRLLAVKFHWSLPTFYSKI</sequence>
<keyword evidence="5 7" id="KW-1133">Transmembrane helix</keyword>
<feature type="transmembrane region" description="Helical" evidence="7">
    <location>
        <begin position="6"/>
        <end position="24"/>
    </location>
</feature>
<evidence type="ECO:0000256" key="6">
    <source>
        <dbReference type="ARBA" id="ARBA00023136"/>
    </source>
</evidence>
<comment type="caution">
    <text evidence="9">The sequence shown here is derived from an EMBL/GenBank/DDBJ whole genome shotgun (WGS) entry which is preliminary data.</text>
</comment>
<feature type="transmembrane region" description="Helical" evidence="7">
    <location>
        <begin position="116"/>
        <end position="137"/>
    </location>
</feature>
<gene>
    <name evidence="9" type="ORF">ACFQZW_10385</name>
</gene>
<keyword evidence="3" id="KW-1003">Cell membrane</keyword>
<feature type="transmembrane region" description="Helical" evidence="7">
    <location>
        <begin position="173"/>
        <end position="194"/>
    </location>
</feature>
<accession>A0ABW2ZBR7</accession>
<reference evidence="10" key="1">
    <citation type="journal article" date="2019" name="Int. J. Syst. Evol. Microbiol.">
        <title>The Global Catalogue of Microorganisms (GCM) 10K type strain sequencing project: providing services to taxonomists for standard genome sequencing and annotation.</title>
        <authorList>
            <consortium name="The Broad Institute Genomics Platform"/>
            <consortium name="The Broad Institute Genome Sequencing Center for Infectious Disease"/>
            <person name="Wu L."/>
            <person name="Ma J."/>
        </authorList>
    </citation>
    <scope>NUCLEOTIDE SEQUENCE [LARGE SCALE GENOMIC DNA]</scope>
    <source>
        <strain evidence="10">CCUG 60022</strain>
    </source>
</reference>